<organism evidence="2 3">
    <name type="scientific">Roseibium denhamense</name>
    <dbReference type="NCBI Taxonomy" id="76305"/>
    <lineage>
        <taxon>Bacteria</taxon>
        <taxon>Pseudomonadati</taxon>
        <taxon>Pseudomonadota</taxon>
        <taxon>Alphaproteobacteria</taxon>
        <taxon>Hyphomicrobiales</taxon>
        <taxon>Stappiaceae</taxon>
        <taxon>Roseibium</taxon>
    </lineage>
</organism>
<name>A0ABY1NAH1_9HYPH</name>
<evidence type="ECO:0008006" key="4">
    <source>
        <dbReference type="Google" id="ProtNLM"/>
    </source>
</evidence>
<accession>A0ABY1NAH1</accession>
<dbReference type="RefSeq" id="WP_155190867.1">
    <property type="nucleotide sequence ID" value="NZ_BAAAEA010000001.1"/>
</dbReference>
<dbReference type="Proteomes" id="UP001157914">
    <property type="component" value="Unassembled WGS sequence"/>
</dbReference>
<evidence type="ECO:0000256" key="1">
    <source>
        <dbReference type="SAM" id="MobiDB-lite"/>
    </source>
</evidence>
<protein>
    <recommendedName>
        <fullName evidence="4">Anti-sigma factor NepR domain-containing protein</fullName>
    </recommendedName>
</protein>
<evidence type="ECO:0000313" key="2">
    <source>
        <dbReference type="EMBL" id="SMP04134.1"/>
    </source>
</evidence>
<sequence>MTQDPIIFPARTISKPFIAYCPSLAGQKGSGNGQDNDNPDDGQEERGADQPPKGRTFPKPLLDAFEELPKDKQDEIVDLLDRMIGRKS</sequence>
<reference evidence="2 3" key="1">
    <citation type="submission" date="2017-05" db="EMBL/GenBank/DDBJ databases">
        <authorList>
            <person name="Varghese N."/>
            <person name="Submissions S."/>
        </authorList>
    </citation>
    <scope>NUCLEOTIDE SEQUENCE [LARGE SCALE GENOMIC DNA]</scope>
    <source>
        <strain evidence="2 3">DSM 15949</strain>
    </source>
</reference>
<dbReference type="EMBL" id="FXTT01000001">
    <property type="protein sequence ID" value="SMP04134.1"/>
    <property type="molecule type" value="Genomic_DNA"/>
</dbReference>
<gene>
    <name evidence="2" type="ORF">SAMN06265374_0588</name>
</gene>
<evidence type="ECO:0000313" key="3">
    <source>
        <dbReference type="Proteomes" id="UP001157914"/>
    </source>
</evidence>
<keyword evidence="3" id="KW-1185">Reference proteome</keyword>
<feature type="region of interest" description="Disordered" evidence="1">
    <location>
        <begin position="22"/>
        <end position="60"/>
    </location>
</feature>
<comment type="caution">
    <text evidence="2">The sequence shown here is derived from an EMBL/GenBank/DDBJ whole genome shotgun (WGS) entry which is preliminary data.</text>
</comment>
<proteinExistence type="predicted"/>